<dbReference type="InterPro" id="IPR036388">
    <property type="entry name" value="WH-like_DNA-bd_sf"/>
</dbReference>
<evidence type="ECO:0000259" key="1">
    <source>
        <dbReference type="PROSITE" id="PS50995"/>
    </source>
</evidence>
<dbReference type="InterPro" id="IPR000835">
    <property type="entry name" value="HTH_MarR-typ"/>
</dbReference>
<keyword evidence="3" id="KW-1185">Reference proteome</keyword>
<dbReference type="Gene3D" id="1.10.10.10">
    <property type="entry name" value="Winged helix-like DNA-binding domain superfamily/Winged helix DNA-binding domain"/>
    <property type="match status" value="1"/>
</dbReference>
<organism evidence="2 3">
    <name type="scientific">[Mycobacterium] manitobense</name>
    <dbReference type="NCBI Taxonomy" id="190147"/>
    <lineage>
        <taxon>Bacteria</taxon>
        <taxon>Bacillati</taxon>
        <taxon>Actinomycetota</taxon>
        <taxon>Actinomycetes</taxon>
        <taxon>Mycobacteriales</taxon>
        <taxon>Mycobacteriaceae</taxon>
        <taxon>Mycolicibacterium</taxon>
    </lineage>
</organism>
<comment type="caution">
    <text evidence="2">The sequence shown here is derived from an EMBL/GenBank/DDBJ whole genome shotgun (WGS) entry which is preliminary data.</text>
</comment>
<dbReference type="PANTHER" id="PTHR33164:SF99">
    <property type="entry name" value="MARR FAMILY REGULATORY PROTEIN"/>
    <property type="match status" value="1"/>
</dbReference>
<dbReference type="AlphaFoldDB" id="A0A9X2YM56"/>
<dbReference type="GO" id="GO:0003700">
    <property type="term" value="F:DNA-binding transcription factor activity"/>
    <property type="evidence" value="ECO:0007669"/>
    <property type="project" value="InterPro"/>
</dbReference>
<feature type="domain" description="HTH marR-type" evidence="1">
    <location>
        <begin position="45"/>
        <end position="181"/>
    </location>
</feature>
<accession>A0A9X2YM56</accession>
<dbReference type="Pfam" id="PF12802">
    <property type="entry name" value="MarR_2"/>
    <property type="match status" value="1"/>
</dbReference>
<evidence type="ECO:0000313" key="2">
    <source>
        <dbReference type="EMBL" id="MCV7170660.1"/>
    </source>
</evidence>
<gene>
    <name evidence="2" type="ORF">H7I41_12105</name>
</gene>
<protein>
    <submittedName>
        <fullName evidence="2">Winged helix-turn-helix transcriptional regulator</fullName>
    </submittedName>
</protein>
<sequence>MVAAARRTVRRSRLTAIGCVTGHPSVDRRRVAVPKREPYPLNESQQRTWLNYMRVYHRLEYEMNRQLLADSNVSLGDYTVMNALSQAPGRRAQLTNLATTIGWERSRLSHHLQRMTGRGLVERVKSDTDGRATDAVLTAAGWRELRAAAPAHAAWVAQAFFADLDPAQETALADALAVVYESLLRHGTLPRPD</sequence>
<dbReference type="InterPro" id="IPR036390">
    <property type="entry name" value="WH_DNA-bd_sf"/>
</dbReference>
<dbReference type="SMART" id="SM00347">
    <property type="entry name" value="HTH_MARR"/>
    <property type="match status" value="1"/>
</dbReference>
<dbReference type="GO" id="GO:0006950">
    <property type="term" value="P:response to stress"/>
    <property type="evidence" value="ECO:0007669"/>
    <property type="project" value="TreeGrafter"/>
</dbReference>
<dbReference type="SUPFAM" id="SSF46785">
    <property type="entry name" value="Winged helix' DNA-binding domain"/>
    <property type="match status" value="1"/>
</dbReference>
<dbReference type="InterPro" id="IPR039422">
    <property type="entry name" value="MarR/SlyA-like"/>
</dbReference>
<reference evidence="2" key="1">
    <citation type="submission" date="2020-07" db="EMBL/GenBank/DDBJ databases">
        <authorList>
            <person name="Pettersson B.M.F."/>
            <person name="Behra P.R.K."/>
            <person name="Ramesh M."/>
            <person name="Das S."/>
            <person name="Dasgupta S."/>
            <person name="Kirsebom L.A."/>
        </authorList>
    </citation>
    <scope>NUCLEOTIDE SEQUENCE</scope>
    <source>
        <strain evidence="2">DSM 44615</strain>
    </source>
</reference>
<dbReference type="PROSITE" id="PS50995">
    <property type="entry name" value="HTH_MARR_2"/>
    <property type="match status" value="1"/>
</dbReference>
<proteinExistence type="predicted"/>
<evidence type="ECO:0000313" key="3">
    <source>
        <dbReference type="Proteomes" id="UP001140293"/>
    </source>
</evidence>
<dbReference type="EMBL" id="JACKSJ010000093">
    <property type="protein sequence ID" value="MCV7170660.1"/>
    <property type="molecule type" value="Genomic_DNA"/>
</dbReference>
<dbReference type="Proteomes" id="UP001140293">
    <property type="component" value="Unassembled WGS sequence"/>
</dbReference>
<reference evidence="2" key="2">
    <citation type="journal article" date="2022" name="BMC Genomics">
        <title>Comparative genome analysis of mycobacteria focusing on tRNA and non-coding RNA.</title>
        <authorList>
            <person name="Behra P.R.K."/>
            <person name="Pettersson B.M.F."/>
            <person name="Ramesh M."/>
            <person name="Das S."/>
            <person name="Dasgupta S."/>
            <person name="Kirsebom L.A."/>
        </authorList>
    </citation>
    <scope>NUCLEOTIDE SEQUENCE</scope>
    <source>
        <strain evidence="2">DSM 44615</strain>
    </source>
</reference>
<name>A0A9X2YM56_9MYCO</name>
<dbReference type="PANTHER" id="PTHR33164">
    <property type="entry name" value="TRANSCRIPTIONAL REGULATOR, MARR FAMILY"/>
    <property type="match status" value="1"/>
</dbReference>